<evidence type="ECO:0000313" key="4">
    <source>
        <dbReference type="Proteomes" id="UP000515297"/>
    </source>
</evidence>
<dbReference type="InterPro" id="IPR050126">
    <property type="entry name" value="Ap4A_hydrolase"/>
</dbReference>
<dbReference type="RefSeq" id="WP_185885136.1">
    <property type="nucleotide sequence ID" value="NZ_CP060052.1"/>
</dbReference>
<feature type="region of interest" description="Disordered" evidence="1">
    <location>
        <begin position="256"/>
        <end position="279"/>
    </location>
</feature>
<dbReference type="GO" id="GO:0016791">
    <property type="term" value="F:phosphatase activity"/>
    <property type="evidence" value="ECO:0007669"/>
    <property type="project" value="TreeGrafter"/>
</dbReference>
<dbReference type="Pfam" id="PF00149">
    <property type="entry name" value="Metallophos"/>
    <property type="match status" value="1"/>
</dbReference>
<gene>
    <name evidence="3" type="ORF">H4O24_05610</name>
</gene>
<dbReference type="PROSITE" id="PS00125">
    <property type="entry name" value="SER_THR_PHOSPHATASE"/>
    <property type="match status" value="1"/>
</dbReference>
<dbReference type="PANTHER" id="PTHR42850">
    <property type="entry name" value="METALLOPHOSPHOESTERASE"/>
    <property type="match status" value="1"/>
</dbReference>
<protein>
    <submittedName>
        <fullName evidence="3">Serine/threonine protein phosphatase</fullName>
    </submittedName>
</protein>
<dbReference type="Proteomes" id="UP000515297">
    <property type="component" value="Chromosome"/>
</dbReference>
<dbReference type="PANTHER" id="PTHR42850:SF4">
    <property type="entry name" value="ZINC-DEPENDENT ENDOPOLYPHOSPHATASE"/>
    <property type="match status" value="1"/>
</dbReference>
<reference evidence="3 4" key="1">
    <citation type="submission" date="2020-08" db="EMBL/GenBank/DDBJ databases">
        <authorList>
            <person name="Liu G."/>
            <person name="Sun C."/>
        </authorList>
    </citation>
    <scope>NUCLEOTIDE SEQUENCE [LARGE SCALE GENOMIC DNA]</scope>
    <source>
        <strain evidence="3 4">OT19</strain>
    </source>
</reference>
<dbReference type="GO" id="GO:0008803">
    <property type="term" value="F:bis(5'-nucleosyl)-tetraphosphatase (symmetrical) activity"/>
    <property type="evidence" value="ECO:0007669"/>
    <property type="project" value="TreeGrafter"/>
</dbReference>
<dbReference type="CDD" id="cd00144">
    <property type="entry name" value="MPP_PPP_family"/>
    <property type="match status" value="1"/>
</dbReference>
<evidence type="ECO:0000313" key="3">
    <source>
        <dbReference type="EMBL" id="QNE06111.1"/>
    </source>
</evidence>
<dbReference type="InterPro" id="IPR029052">
    <property type="entry name" value="Metallo-depent_PP-like"/>
</dbReference>
<dbReference type="GO" id="GO:0005737">
    <property type="term" value="C:cytoplasm"/>
    <property type="evidence" value="ECO:0007669"/>
    <property type="project" value="TreeGrafter"/>
</dbReference>
<sequence length="279" mass="31298">MVLMKNLFPASLTGSRSSQQPKFERVYAIGDIHGRLDLFRKLIADVAIDNRLRDPKVTGIVLLGDVIDRGPQSAELLRACRELARSTDRFVMLKGNHEAMMVTALRRDFSFLKPWLRYGGRETLHSFGMTDAEIDEPEPFDMAADARRRIGEDMLDWVDSLPISLRAMNYLFVHAGIRPGIPLKEQEEDDMLWIRDEFLNSTGDFGGIIVVHGHTVFEGRPGITDHRIGIDTGAYYTGQLTAVGLEAGEGWIFSTTDPSRSRGQADDYDPVRELAKTGD</sequence>
<feature type="compositionally biased region" description="Basic and acidic residues" evidence="1">
    <location>
        <begin position="259"/>
        <end position="279"/>
    </location>
</feature>
<dbReference type="SUPFAM" id="SSF56300">
    <property type="entry name" value="Metallo-dependent phosphatases"/>
    <property type="match status" value="1"/>
</dbReference>
<feature type="domain" description="Serine/threonine specific protein phosphatases" evidence="2">
    <location>
        <begin position="93"/>
        <end position="98"/>
    </location>
</feature>
<name>A0A7G6VWJ6_9SPHN</name>
<proteinExistence type="predicted"/>
<dbReference type="InterPro" id="IPR004843">
    <property type="entry name" value="Calcineurin-like_PHP"/>
</dbReference>
<accession>A0A7G6VWJ6</accession>
<dbReference type="InterPro" id="IPR006186">
    <property type="entry name" value="Ser/Thr-sp_prot-phosphatase"/>
</dbReference>
<organism evidence="3 4">
    <name type="scientific">Croceicoccus marinus</name>
    <dbReference type="NCBI Taxonomy" id="450378"/>
    <lineage>
        <taxon>Bacteria</taxon>
        <taxon>Pseudomonadati</taxon>
        <taxon>Pseudomonadota</taxon>
        <taxon>Alphaproteobacteria</taxon>
        <taxon>Sphingomonadales</taxon>
        <taxon>Erythrobacteraceae</taxon>
        <taxon>Croceicoccus</taxon>
    </lineage>
</organism>
<dbReference type="Gene3D" id="3.60.21.10">
    <property type="match status" value="1"/>
</dbReference>
<evidence type="ECO:0000259" key="2">
    <source>
        <dbReference type="PROSITE" id="PS00125"/>
    </source>
</evidence>
<dbReference type="GO" id="GO:0110154">
    <property type="term" value="P:RNA decapping"/>
    <property type="evidence" value="ECO:0007669"/>
    <property type="project" value="TreeGrafter"/>
</dbReference>
<dbReference type="AlphaFoldDB" id="A0A7G6VWJ6"/>
<evidence type="ECO:0000256" key="1">
    <source>
        <dbReference type="SAM" id="MobiDB-lite"/>
    </source>
</evidence>
<dbReference type="EMBL" id="CP060052">
    <property type="protein sequence ID" value="QNE06111.1"/>
    <property type="molecule type" value="Genomic_DNA"/>
</dbReference>